<dbReference type="Pfam" id="PF14730">
    <property type="entry name" value="DUF4468"/>
    <property type="match status" value="1"/>
</dbReference>
<dbReference type="RefSeq" id="WP_022391780.1">
    <property type="nucleotide sequence ID" value="NZ_CABJDN010000002.1"/>
</dbReference>
<evidence type="ECO:0000313" key="3">
    <source>
        <dbReference type="EMBL" id="RGV48279.1"/>
    </source>
</evidence>
<evidence type="ECO:0000259" key="2">
    <source>
        <dbReference type="Pfam" id="PF14730"/>
    </source>
</evidence>
<dbReference type="EMBL" id="QRZF01000024">
    <property type="protein sequence ID" value="RGV48279.1"/>
    <property type="molecule type" value="Genomic_DNA"/>
</dbReference>
<dbReference type="Proteomes" id="UP000283850">
    <property type="component" value="Unassembled WGS sequence"/>
</dbReference>
<feature type="signal peptide" evidence="1">
    <location>
        <begin position="1"/>
        <end position="19"/>
    </location>
</feature>
<reference evidence="3 4" key="1">
    <citation type="submission" date="2018-08" db="EMBL/GenBank/DDBJ databases">
        <title>A genome reference for cultivated species of the human gut microbiota.</title>
        <authorList>
            <person name="Zou Y."/>
            <person name="Xue W."/>
            <person name="Luo G."/>
        </authorList>
    </citation>
    <scope>NUCLEOTIDE SEQUENCE [LARGE SCALE GENOMIC DNA]</scope>
    <source>
        <strain evidence="3 4">AF14-32</strain>
    </source>
</reference>
<comment type="caution">
    <text evidence="3">The sequence shown here is derived from an EMBL/GenBank/DDBJ whole genome shotgun (WGS) entry which is preliminary data.</text>
</comment>
<feature type="domain" description="DUF4468" evidence="2">
    <location>
        <begin position="60"/>
        <end position="144"/>
    </location>
</feature>
<dbReference type="AlphaFoldDB" id="A0A412XT72"/>
<organism evidence="3 4">
    <name type="scientific">Bacteroides intestinalis</name>
    <dbReference type="NCBI Taxonomy" id="329854"/>
    <lineage>
        <taxon>Bacteria</taxon>
        <taxon>Pseudomonadati</taxon>
        <taxon>Bacteroidota</taxon>
        <taxon>Bacteroidia</taxon>
        <taxon>Bacteroidales</taxon>
        <taxon>Bacteroidaceae</taxon>
        <taxon>Bacteroides</taxon>
    </lineage>
</organism>
<gene>
    <name evidence="3" type="ORF">DWW10_22725</name>
</gene>
<evidence type="ECO:0000256" key="1">
    <source>
        <dbReference type="SAM" id="SignalP"/>
    </source>
</evidence>
<accession>A0A412XT72</accession>
<dbReference type="Gene3D" id="3.30.530.80">
    <property type="match status" value="1"/>
</dbReference>
<feature type="chain" id="PRO_5019532916" evidence="1">
    <location>
        <begin position="20"/>
        <end position="228"/>
    </location>
</feature>
<protein>
    <submittedName>
        <fullName evidence="3">DUF4468 domain-containing protein</fullName>
    </submittedName>
</protein>
<proteinExistence type="predicted"/>
<name>A0A412XT72_9BACE</name>
<sequence length="228" mass="25125">MKRFFVSTLVCIMAVCASAQIMRAEELEKYAVEKYGDKWTEAAENLGAGISLDKNNSLTYTQVIDCGEQTKDQLYVALNYWFTATFNDADAVIQLNDKESGVIIGKGFIGGIAAHAGGMNSYVISIHPIIRVDIKDGKIRVTYTVQNYDVSKYIGGGIMGAIGGTQPTKSVEMWAIEKCFPFQKKDEYKAKKSSSKALVMTHAYSNVIMDKIEEAAKNGLVGNENNDW</sequence>
<evidence type="ECO:0000313" key="4">
    <source>
        <dbReference type="Proteomes" id="UP000283850"/>
    </source>
</evidence>
<dbReference type="InterPro" id="IPR027823">
    <property type="entry name" value="DUF4468"/>
</dbReference>
<keyword evidence="1" id="KW-0732">Signal</keyword>